<dbReference type="AlphaFoldDB" id="A0A1B1YBB4"/>
<proteinExistence type="predicted"/>
<protein>
    <submittedName>
        <fullName evidence="2">Uncharacterized protein</fullName>
    </submittedName>
</protein>
<keyword evidence="1" id="KW-1133">Transmembrane helix</keyword>
<accession>A0A1B1YBB4</accession>
<dbReference type="OrthoDB" id="2645074at2"/>
<evidence type="ECO:0000313" key="3">
    <source>
        <dbReference type="Proteomes" id="UP000092971"/>
    </source>
</evidence>
<dbReference type="RefSeq" id="WP_015358327.1">
    <property type="nucleotide sequence ID" value="NZ_CP014672.1"/>
</dbReference>
<dbReference type="Proteomes" id="UP000092971">
    <property type="component" value="Chromosome"/>
</dbReference>
<dbReference type="EMBL" id="CP014672">
    <property type="protein sequence ID" value="ANW98053.1"/>
    <property type="molecule type" value="Genomic_DNA"/>
</dbReference>
<feature type="transmembrane region" description="Helical" evidence="1">
    <location>
        <begin position="6"/>
        <end position="22"/>
    </location>
</feature>
<reference evidence="2 3" key="1">
    <citation type="submission" date="2016-02" db="EMBL/GenBank/DDBJ databases">
        <title>Comparison of Clostridium stercorarium subspecies using comparative genomics and transcriptomics.</title>
        <authorList>
            <person name="Schellenberg J."/>
            <person name="Thallinger G."/>
            <person name="Levin D.B."/>
            <person name="Zhang X."/>
            <person name="Alvare G."/>
            <person name="Fristensky B."/>
            <person name="Sparling R."/>
        </authorList>
    </citation>
    <scope>NUCLEOTIDE SEQUENCE [LARGE SCALE GENOMIC DNA]</scope>
    <source>
        <strain evidence="2 3">DSM 2910</strain>
    </source>
</reference>
<sequence length="69" mass="7911">MFIFVIIGYALLGIYEFVPLYKQKKWKEFYVNLVLTLISFIMAFLISINVKIPSPAKLIGKVITLLTGK</sequence>
<keyword evidence="1" id="KW-0812">Transmembrane</keyword>
<name>A0A1B1YBB4_THEST</name>
<feature type="transmembrane region" description="Helical" evidence="1">
    <location>
        <begin position="29"/>
        <end position="48"/>
    </location>
</feature>
<evidence type="ECO:0000313" key="2">
    <source>
        <dbReference type="EMBL" id="ANW98053.1"/>
    </source>
</evidence>
<organism evidence="2 3">
    <name type="scientific">Thermoclostridium stercorarium subsp. thermolacticum DSM 2910</name>
    <dbReference type="NCBI Taxonomy" id="1121336"/>
    <lineage>
        <taxon>Bacteria</taxon>
        <taxon>Bacillati</taxon>
        <taxon>Bacillota</taxon>
        <taxon>Clostridia</taxon>
        <taxon>Eubacteriales</taxon>
        <taxon>Oscillospiraceae</taxon>
        <taxon>Thermoclostridium</taxon>
    </lineage>
</organism>
<gene>
    <name evidence="2" type="ORF">CSTERTH_02840</name>
</gene>
<evidence type="ECO:0000256" key="1">
    <source>
        <dbReference type="SAM" id="Phobius"/>
    </source>
</evidence>
<keyword evidence="1" id="KW-0472">Membrane</keyword>